<reference evidence="2" key="1">
    <citation type="submission" date="2022-11" db="EMBL/GenBank/DDBJ databases">
        <authorList>
            <person name="Petersen C."/>
        </authorList>
    </citation>
    <scope>NUCLEOTIDE SEQUENCE</scope>
    <source>
        <strain evidence="2">IBT 30761</strain>
    </source>
</reference>
<sequence length="519" mass="56726">MAFPPDSGTAGTDEDQSGSDRSRFYSRPDTAQHISDNRHSGTPSDENSRAVYSDEELIYNATAEPPPPSEDNQVGQDANPVLGDVPAAHIAMFLPSDSSQDGNADTVQQQGRMPRQTRDKVWWSNLSESAGLYRPQSKPEGGGGLPVETATQRPRRNAISLDTFDGSSASPQWPANVPAVRVHRPPYPPPERIPTPPGLPSFGTPEAMAASAQFMTGTWSGTIRPTESQRTTSYGSAIRRFFGLRSSAGTGTETAPAFRTAPGIGRAADGTMVHGRFLYRQSGHGTSLARQLEDHPFHTTELPLAPVQTNASEGARTETSVTSFKSWMVRPKRHGRLYRPSIARIFADPQHSTSPEPTPSAPPRNPARNLARRGQPQSPTLFPTQDVASRHTSAMQYPPRPETFQRHGIVNETIQEETEESGNQPRNVPGVLPWARIQIPFCCCLTGNSLHESHEEHQLEVLSSRDTYQTAQSHASPSRPQTSSINPAQQPSVQHESSWMSSLNQIVRRGAAAFTQRFP</sequence>
<keyword evidence="3" id="KW-1185">Reference proteome</keyword>
<reference evidence="2" key="2">
    <citation type="journal article" date="2023" name="IMA Fungus">
        <title>Comparative genomic study of the Penicillium genus elucidates a diverse pangenome and 15 lateral gene transfer events.</title>
        <authorList>
            <person name="Petersen C."/>
            <person name="Sorensen T."/>
            <person name="Nielsen M.R."/>
            <person name="Sondergaard T.E."/>
            <person name="Sorensen J.L."/>
            <person name="Fitzpatrick D.A."/>
            <person name="Frisvad J.C."/>
            <person name="Nielsen K.L."/>
        </authorList>
    </citation>
    <scope>NUCLEOTIDE SEQUENCE</scope>
    <source>
        <strain evidence="2">IBT 30761</strain>
    </source>
</reference>
<feature type="compositionally biased region" description="Pro residues" evidence="1">
    <location>
        <begin position="356"/>
        <end position="365"/>
    </location>
</feature>
<name>A0A9W9K1F1_9EURO</name>
<feature type="region of interest" description="Disordered" evidence="1">
    <location>
        <begin position="95"/>
        <end position="118"/>
    </location>
</feature>
<accession>A0A9W9K1F1</accession>
<evidence type="ECO:0000313" key="2">
    <source>
        <dbReference type="EMBL" id="KAJ5089564.1"/>
    </source>
</evidence>
<organism evidence="2 3">
    <name type="scientific">Penicillium argentinense</name>
    <dbReference type="NCBI Taxonomy" id="1131581"/>
    <lineage>
        <taxon>Eukaryota</taxon>
        <taxon>Fungi</taxon>
        <taxon>Dikarya</taxon>
        <taxon>Ascomycota</taxon>
        <taxon>Pezizomycotina</taxon>
        <taxon>Eurotiomycetes</taxon>
        <taxon>Eurotiomycetidae</taxon>
        <taxon>Eurotiales</taxon>
        <taxon>Aspergillaceae</taxon>
        <taxon>Penicillium</taxon>
    </lineage>
</organism>
<gene>
    <name evidence="2" type="ORF">N7532_008248</name>
</gene>
<feature type="compositionally biased region" description="Polar residues" evidence="1">
    <location>
        <begin position="465"/>
        <end position="501"/>
    </location>
</feature>
<evidence type="ECO:0000256" key="1">
    <source>
        <dbReference type="SAM" id="MobiDB-lite"/>
    </source>
</evidence>
<proteinExistence type="predicted"/>
<dbReference type="AlphaFoldDB" id="A0A9W9K1F1"/>
<dbReference type="OrthoDB" id="4157036at2759"/>
<feature type="region of interest" description="Disordered" evidence="1">
    <location>
        <begin position="456"/>
        <end position="501"/>
    </location>
</feature>
<dbReference type="EMBL" id="JAPQKI010000009">
    <property type="protein sequence ID" value="KAJ5089564.1"/>
    <property type="molecule type" value="Genomic_DNA"/>
</dbReference>
<feature type="region of interest" description="Disordered" evidence="1">
    <location>
        <begin position="348"/>
        <end position="407"/>
    </location>
</feature>
<protein>
    <submittedName>
        <fullName evidence="2">Uncharacterized protein</fullName>
    </submittedName>
</protein>
<dbReference type="RefSeq" id="XP_056471546.1">
    <property type="nucleotide sequence ID" value="XM_056620740.1"/>
</dbReference>
<dbReference type="GeneID" id="81359719"/>
<evidence type="ECO:0000313" key="3">
    <source>
        <dbReference type="Proteomes" id="UP001149074"/>
    </source>
</evidence>
<feature type="compositionally biased region" description="Polar residues" evidence="1">
    <location>
        <begin position="375"/>
        <end position="395"/>
    </location>
</feature>
<feature type="region of interest" description="Disordered" evidence="1">
    <location>
        <begin position="1"/>
        <end position="83"/>
    </location>
</feature>
<dbReference type="Proteomes" id="UP001149074">
    <property type="component" value="Unassembled WGS sequence"/>
</dbReference>
<feature type="compositionally biased region" description="Polar residues" evidence="1">
    <location>
        <begin position="96"/>
        <end position="111"/>
    </location>
</feature>
<comment type="caution">
    <text evidence="2">The sequence shown here is derived from an EMBL/GenBank/DDBJ whole genome shotgun (WGS) entry which is preliminary data.</text>
</comment>